<comment type="caution">
    <text evidence="2">The sequence shown here is derived from an EMBL/GenBank/DDBJ whole genome shotgun (WGS) entry which is preliminary data.</text>
</comment>
<dbReference type="PRINTS" id="PR00081">
    <property type="entry name" value="GDHRDH"/>
</dbReference>
<comment type="similarity">
    <text evidence="1">Belongs to the short-chain dehydrogenases/reductases (SDR) family.</text>
</comment>
<dbReference type="HOGENOM" id="CLU_010194_2_9_1"/>
<dbReference type="Proteomes" id="UP000027920">
    <property type="component" value="Unassembled WGS sequence"/>
</dbReference>
<dbReference type="InterPro" id="IPR002347">
    <property type="entry name" value="SDR_fam"/>
</dbReference>
<evidence type="ECO:0000313" key="2">
    <source>
        <dbReference type="EMBL" id="KEF53827.1"/>
    </source>
</evidence>
<dbReference type="VEuPathDB" id="FungiDB:A1O9_10229"/>
<dbReference type="PANTHER" id="PTHR43976:SF6">
    <property type="entry name" value="OXIDOREDUCTASE, PUTATIVE (AFU_ORTHOLOGUE AFUA_1G13950)-RELATED"/>
    <property type="match status" value="1"/>
</dbReference>
<accession>A0A072P2B8</accession>
<dbReference type="GeneID" id="25285133"/>
<proteinExistence type="inferred from homology"/>
<dbReference type="CDD" id="cd05374">
    <property type="entry name" value="17beta-HSD-like_SDR_c"/>
    <property type="match status" value="1"/>
</dbReference>
<dbReference type="RefSeq" id="XP_013256417.1">
    <property type="nucleotide sequence ID" value="XM_013400963.1"/>
</dbReference>
<protein>
    <recommendedName>
        <fullName evidence="4">Oxidoreductase</fullName>
    </recommendedName>
</protein>
<dbReference type="STRING" id="1182545.A0A072P2B8"/>
<evidence type="ECO:0000313" key="3">
    <source>
        <dbReference type="Proteomes" id="UP000027920"/>
    </source>
</evidence>
<dbReference type="AlphaFoldDB" id="A0A072P2B8"/>
<sequence>MSSKPVWLITGSSAGLGLALTRYALSQGHRVIATSRNPSKTPELVAEVENKGGKWLTLDALWEEDAIKDTLQQAESLFGRLDIVVNNAAYAVVGSTEDVPDADVLTQMQVNFLAPLRVMRAVLSGMRERKSGVILNVSSAQGLCPSPANGIYAASKAAMEAASDALGAEVAPFGIRVLIALPGAFRTNFANAGAFTEPSEPYANDHPVGKRLKWIQELGSGAARGDPEKAAKVMFEAATGKGTFGELIAKGKFLRVFIGPDSWQVADAKVNELRRTIDAEKDLAGSTDL</sequence>
<evidence type="ECO:0000256" key="1">
    <source>
        <dbReference type="RuleBase" id="RU000363"/>
    </source>
</evidence>
<dbReference type="Pfam" id="PF00106">
    <property type="entry name" value="adh_short"/>
    <property type="match status" value="1"/>
</dbReference>
<keyword evidence="3" id="KW-1185">Reference proteome</keyword>
<dbReference type="SUPFAM" id="SSF51735">
    <property type="entry name" value="NAD(P)-binding Rossmann-fold domains"/>
    <property type="match status" value="1"/>
</dbReference>
<dbReference type="PRINTS" id="PR00080">
    <property type="entry name" value="SDRFAMILY"/>
</dbReference>
<dbReference type="PANTHER" id="PTHR43976">
    <property type="entry name" value="SHORT CHAIN DEHYDROGENASE"/>
    <property type="match status" value="1"/>
</dbReference>
<organism evidence="2 3">
    <name type="scientific">Exophiala aquamarina CBS 119918</name>
    <dbReference type="NCBI Taxonomy" id="1182545"/>
    <lineage>
        <taxon>Eukaryota</taxon>
        <taxon>Fungi</taxon>
        <taxon>Dikarya</taxon>
        <taxon>Ascomycota</taxon>
        <taxon>Pezizomycotina</taxon>
        <taxon>Eurotiomycetes</taxon>
        <taxon>Chaetothyriomycetidae</taxon>
        <taxon>Chaetothyriales</taxon>
        <taxon>Herpotrichiellaceae</taxon>
        <taxon>Exophiala</taxon>
    </lineage>
</organism>
<reference evidence="2 3" key="1">
    <citation type="submission" date="2013-03" db="EMBL/GenBank/DDBJ databases">
        <title>The Genome Sequence of Exophiala aquamarina CBS 119918.</title>
        <authorList>
            <consortium name="The Broad Institute Genomics Platform"/>
            <person name="Cuomo C."/>
            <person name="de Hoog S."/>
            <person name="Gorbushina A."/>
            <person name="Walker B."/>
            <person name="Young S.K."/>
            <person name="Zeng Q."/>
            <person name="Gargeya S."/>
            <person name="Fitzgerald M."/>
            <person name="Haas B."/>
            <person name="Abouelleil A."/>
            <person name="Allen A.W."/>
            <person name="Alvarado L."/>
            <person name="Arachchi H.M."/>
            <person name="Berlin A.M."/>
            <person name="Chapman S.B."/>
            <person name="Gainer-Dewar J."/>
            <person name="Goldberg J."/>
            <person name="Griggs A."/>
            <person name="Gujja S."/>
            <person name="Hansen M."/>
            <person name="Howarth C."/>
            <person name="Imamovic A."/>
            <person name="Ireland A."/>
            <person name="Larimer J."/>
            <person name="McCowan C."/>
            <person name="Murphy C."/>
            <person name="Pearson M."/>
            <person name="Poon T.W."/>
            <person name="Priest M."/>
            <person name="Roberts A."/>
            <person name="Saif S."/>
            <person name="Shea T."/>
            <person name="Sisk P."/>
            <person name="Sykes S."/>
            <person name="Wortman J."/>
            <person name="Nusbaum C."/>
            <person name="Birren B."/>
        </authorList>
    </citation>
    <scope>NUCLEOTIDE SEQUENCE [LARGE SCALE GENOMIC DNA]</scope>
    <source>
        <strain evidence="2 3">CBS 119918</strain>
    </source>
</reference>
<dbReference type="InterPro" id="IPR036291">
    <property type="entry name" value="NAD(P)-bd_dom_sf"/>
</dbReference>
<dbReference type="EMBL" id="AMGV01000012">
    <property type="protein sequence ID" value="KEF53827.1"/>
    <property type="molecule type" value="Genomic_DNA"/>
</dbReference>
<dbReference type="OrthoDB" id="1274115at2759"/>
<evidence type="ECO:0008006" key="4">
    <source>
        <dbReference type="Google" id="ProtNLM"/>
    </source>
</evidence>
<dbReference type="InterPro" id="IPR051911">
    <property type="entry name" value="SDR_oxidoreductase"/>
</dbReference>
<name>A0A072P2B8_9EURO</name>
<gene>
    <name evidence="2" type="ORF">A1O9_10229</name>
</gene>
<dbReference type="Gene3D" id="3.40.50.720">
    <property type="entry name" value="NAD(P)-binding Rossmann-like Domain"/>
    <property type="match status" value="1"/>
</dbReference>